<organism evidence="2">
    <name type="scientific">uncultured Caudovirales phage</name>
    <dbReference type="NCBI Taxonomy" id="2100421"/>
    <lineage>
        <taxon>Viruses</taxon>
        <taxon>Duplodnaviria</taxon>
        <taxon>Heunggongvirae</taxon>
        <taxon>Uroviricota</taxon>
        <taxon>Caudoviricetes</taxon>
        <taxon>Peduoviridae</taxon>
        <taxon>Maltschvirus</taxon>
        <taxon>Maltschvirus maltsch</taxon>
    </lineage>
</organism>
<gene>
    <name evidence="2" type="ORF">UFOVP229_31</name>
</gene>
<feature type="region of interest" description="Disordered" evidence="1">
    <location>
        <begin position="37"/>
        <end position="60"/>
    </location>
</feature>
<name>A0A6J7WMQ6_9CAUD</name>
<accession>A0A6J7WMQ6</accession>
<protein>
    <submittedName>
        <fullName evidence="2">Uncharacterized protein</fullName>
    </submittedName>
</protein>
<sequence length="60" mass="6476">MFGVQEDGRAAWAVEGNRKTNDGKEILYVEDQLLKPIRPDADPGPVLAVPSARPDQTGEG</sequence>
<reference evidence="2" key="1">
    <citation type="submission" date="2020-05" db="EMBL/GenBank/DDBJ databases">
        <authorList>
            <person name="Chiriac C."/>
            <person name="Salcher M."/>
            <person name="Ghai R."/>
            <person name="Kavagutti S V."/>
        </authorList>
    </citation>
    <scope>NUCLEOTIDE SEQUENCE</scope>
</reference>
<evidence type="ECO:0000256" key="1">
    <source>
        <dbReference type="SAM" id="MobiDB-lite"/>
    </source>
</evidence>
<proteinExistence type="predicted"/>
<dbReference type="EMBL" id="LR798271">
    <property type="protein sequence ID" value="CAB5219136.1"/>
    <property type="molecule type" value="Genomic_DNA"/>
</dbReference>
<evidence type="ECO:0000313" key="2">
    <source>
        <dbReference type="EMBL" id="CAB5219136.1"/>
    </source>
</evidence>